<dbReference type="InterPro" id="IPR005794">
    <property type="entry name" value="Fmt"/>
</dbReference>
<evidence type="ECO:0000313" key="8">
    <source>
        <dbReference type="EMBL" id="NWH05369.1"/>
    </source>
</evidence>
<dbReference type="InterPro" id="IPR005793">
    <property type="entry name" value="Formyl_trans_C"/>
</dbReference>
<dbReference type="CDD" id="cd08704">
    <property type="entry name" value="Met_tRNA_FMT_C"/>
    <property type="match status" value="1"/>
</dbReference>
<comment type="catalytic activity">
    <reaction evidence="5">
        <text>L-methionyl-tRNA(fMet) + (6R)-10-formyltetrahydrofolate = N-formyl-L-methionyl-tRNA(fMet) + (6S)-5,6,7,8-tetrahydrofolate + H(+)</text>
        <dbReference type="Rhea" id="RHEA:24380"/>
        <dbReference type="Rhea" id="RHEA-COMP:9952"/>
        <dbReference type="Rhea" id="RHEA-COMP:9953"/>
        <dbReference type="ChEBI" id="CHEBI:15378"/>
        <dbReference type="ChEBI" id="CHEBI:57453"/>
        <dbReference type="ChEBI" id="CHEBI:78530"/>
        <dbReference type="ChEBI" id="CHEBI:78844"/>
        <dbReference type="ChEBI" id="CHEBI:195366"/>
        <dbReference type="EC" id="2.1.2.9"/>
    </reaction>
</comment>
<dbReference type="RefSeq" id="WP_178366825.1">
    <property type="nucleotide sequence ID" value="NZ_JACADJ010000032.1"/>
</dbReference>
<dbReference type="Pfam" id="PF02911">
    <property type="entry name" value="Formyl_trans_C"/>
    <property type="match status" value="1"/>
</dbReference>
<evidence type="ECO:0000313" key="9">
    <source>
        <dbReference type="Proteomes" id="UP000553343"/>
    </source>
</evidence>
<dbReference type="PROSITE" id="PS00373">
    <property type="entry name" value="GART"/>
    <property type="match status" value="1"/>
</dbReference>
<feature type="domain" description="Formyl transferase C-terminal" evidence="7">
    <location>
        <begin position="208"/>
        <end position="306"/>
    </location>
</feature>
<feature type="binding site" evidence="5">
    <location>
        <begin position="113"/>
        <end position="116"/>
    </location>
    <ligand>
        <name>(6S)-5,6,7,8-tetrahydrofolate</name>
        <dbReference type="ChEBI" id="CHEBI:57453"/>
    </ligand>
</feature>
<feature type="domain" description="Formyl transferase N-terminal" evidence="6">
    <location>
        <begin position="5"/>
        <end position="183"/>
    </location>
</feature>
<evidence type="ECO:0000256" key="3">
    <source>
        <dbReference type="ARBA" id="ARBA00022679"/>
    </source>
</evidence>
<evidence type="ECO:0000256" key="4">
    <source>
        <dbReference type="ARBA" id="ARBA00022917"/>
    </source>
</evidence>
<comment type="similarity">
    <text evidence="1 5">Belongs to the Fmt family.</text>
</comment>
<dbReference type="InterPro" id="IPR001555">
    <property type="entry name" value="GART_AS"/>
</dbReference>
<evidence type="ECO:0000256" key="2">
    <source>
        <dbReference type="ARBA" id="ARBA00012261"/>
    </source>
</evidence>
<sequence>MKPIRIVFMGTPEFSVPALKTLAKEPGVDVLLAVTQPDRPKGRGKKLSPSAVKQAARDLGIDVYQPEKINTPETIARMTALEPDYFVVVAFGRILSRQVLDIPKIYPINIHASLLPKYRGASPIQAAVLNMDEQTGVTTMVMAEKMDAGDILLMDKTPVNPEETASTLHDRLSQLGADLIIKTIRGIEQKKITPVPQDHSKASYVSMLKKSDGRINWNGSAGSVCAHINAMTPWPGAFTELCGKRLKIFKAVVSSAPMPTSALPGTIISCSDKGLFIAAGDGVVQILELMGSSGKRLDAAAFLCGNKIDLPACCE</sequence>
<dbReference type="FunFam" id="3.40.50.12230:FF:000001">
    <property type="entry name" value="Methionyl-tRNA formyltransferase"/>
    <property type="match status" value="1"/>
</dbReference>
<dbReference type="Proteomes" id="UP000553343">
    <property type="component" value="Unassembled WGS sequence"/>
</dbReference>
<dbReference type="Pfam" id="PF00551">
    <property type="entry name" value="Formyl_trans_N"/>
    <property type="match status" value="1"/>
</dbReference>
<dbReference type="Gene3D" id="3.40.50.12230">
    <property type="match status" value="1"/>
</dbReference>
<dbReference type="CDD" id="cd08646">
    <property type="entry name" value="FMT_core_Met-tRNA-FMT_N"/>
    <property type="match status" value="1"/>
</dbReference>
<dbReference type="AlphaFoldDB" id="A0A850SW45"/>
<dbReference type="NCBIfam" id="TIGR00460">
    <property type="entry name" value="fmt"/>
    <property type="match status" value="1"/>
</dbReference>
<dbReference type="InterPro" id="IPR044135">
    <property type="entry name" value="Met-tRNA-FMT_C"/>
</dbReference>
<evidence type="ECO:0000259" key="7">
    <source>
        <dbReference type="Pfam" id="PF02911"/>
    </source>
</evidence>
<dbReference type="PANTHER" id="PTHR11138:SF5">
    <property type="entry name" value="METHIONYL-TRNA FORMYLTRANSFERASE, MITOCHONDRIAL"/>
    <property type="match status" value="1"/>
</dbReference>
<dbReference type="SUPFAM" id="SSF53328">
    <property type="entry name" value="Formyltransferase"/>
    <property type="match status" value="1"/>
</dbReference>
<dbReference type="PANTHER" id="PTHR11138">
    <property type="entry name" value="METHIONYL-TRNA FORMYLTRANSFERASE"/>
    <property type="match status" value="1"/>
</dbReference>
<dbReference type="GO" id="GO:0005829">
    <property type="term" value="C:cytosol"/>
    <property type="evidence" value="ECO:0007669"/>
    <property type="project" value="TreeGrafter"/>
</dbReference>
<keyword evidence="9" id="KW-1185">Reference proteome</keyword>
<evidence type="ECO:0000256" key="5">
    <source>
        <dbReference type="HAMAP-Rule" id="MF_00182"/>
    </source>
</evidence>
<dbReference type="InterPro" id="IPR041711">
    <property type="entry name" value="Met-tRNA-FMT_N"/>
</dbReference>
<organism evidence="8 9">
    <name type="scientific">Desulfobacter latus</name>
    <dbReference type="NCBI Taxonomy" id="2292"/>
    <lineage>
        <taxon>Bacteria</taxon>
        <taxon>Pseudomonadati</taxon>
        <taxon>Thermodesulfobacteriota</taxon>
        <taxon>Desulfobacteria</taxon>
        <taxon>Desulfobacterales</taxon>
        <taxon>Desulfobacteraceae</taxon>
        <taxon>Desulfobacter</taxon>
    </lineage>
</organism>
<dbReference type="SUPFAM" id="SSF50486">
    <property type="entry name" value="FMT C-terminal domain-like"/>
    <property type="match status" value="1"/>
</dbReference>
<comment type="function">
    <text evidence="5">Attaches a formyl group to the free amino group of methionyl-tRNA(fMet). The formyl group appears to play a dual role in the initiator identity of N-formylmethionyl-tRNA by promoting its recognition by IF2 and preventing the misappropriation of this tRNA by the elongation apparatus.</text>
</comment>
<reference evidence="8 9" key="1">
    <citation type="submission" date="2020-06" db="EMBL/GenBank/DDBJ databases">
        <title>High-quality draft genome of sulfate reducer Desulfobacter latus type strain AcrS2 isolated from marine sediment.</title>
        <authorList>
            <person name="Hoppe M."/>
            <person name="Larsen C.K."/>
            <person name="Marshall I.P.G."/>
            <person name="Schramm A."/>
            <person name="Marietou A.G."/>
        </authorList>
    </citation>
    <scope>NUCLEOTIDE SEQUENCE [LARGE SCALE GENOMIC DNA]</scope>
    <source>
        <strain evidence="8 9">AcRS2</strain>
    </source>
</reference>
<evidence type="ECO:0000259" key="6">
    <source>
        <dbReference type="Pfam" id="PF00551"/>
    </source>
</evidence>
<dbReference type="InterPro" id="IPR011034">
    <property type="entry name" value="Formyl_transferase-like_C_sf"/>
</dbReference>
<keyword evidence="3 5" id="KW-0808">Transferase</keyword>
<evidence type="ECO:0000256" key="1">
    <source>
        <dbReference type="ARBA" id="ARBA00010699"/>
    </source>
</evidence>
<accession>A0A850SW45</accession>
<dbReference type="InterPro" id="IPR002376">
    <property type="entry name" value="Formyl_transf_N"/>
</dbReference>
<dbReference type="EMBL" id="JACADJ010000032">
    <property type="protein sequence ID" value="NWH05369.1"/>
    <property type="molecule type" value="Genomic_DNA"/>
</dbReference>
<name>A0A850SW45_9BACT</name>
<protein>
    <recommendedName>
        <fullName evidence="2 5">Methionyl-tRNA formyltransferase</fullName>
        <ecNumber evidence="2 5">2.1.2.9</ecNumber>
    </recommendedName>
</protein>
<dbReference type="GO" id="GO:0004479">
    <property type="term" value="F:methionyl-tRNA formyltransferase activity"/>
    <property type="evidence" value="ECO:0007669"/>
    <property type="project" value="UniProtKB-UniRule"/>
</dbReference>
<proteinExistence type="inferred from homology"/>
<gene>
    <name evidence="5" type="primary">fmt</name>
    <name evidence="8" type="ORF">HXW94_10280</name>
</gene>
<keyword evidence="4 5" id="KW-0648">Protein biosynthesis</keyword>
<dbReference type="HAMAP" id="MF_00182">
    <property type="entry name" value="Formyl_trans"/>
    <property type="match status" value="1"/>
</dbReference>
<dbReference type="InterPro" id="IPR036477">
    <property type="entry name" value="Formyl_transf_N_sf"/>
</dbReference>
<comment type="caution">
    <text evidence="8">The sequence shown here is derived from an EMBL/GenBank/DDBJ whole genome shotgun (WGS) entry which is preliminary data.</text>
</comment>
<dbReference type="EC" id="2.1.2.9" evidence="2 5"/>